<feature type="region of interest" description="Disordered" evidence="5">
    <location>
        <begin position="1"/>
        <end position="27"/>
    </location>
</feature>
<feature type="domain" description="HTH tetR-type" evidence="6">
    <location>
        <begin position="29"/>
        <end position="89"/>
    </location>
</feature>
<dbReference type="EMBL" id="CP013200">
    <property type="protein sequence ID" value="ALO67733.1"/>
    <property type="molecule type" value="Genomic_DNA"/>
</dbReference>
<protein>
    <recommendedName>
        <fullName evidence="6">HTH tetR-type domain-containing protein</fullName>
    </recommendedName>
</protein>
<feature type="DNA-binding region" description="H-T-H motif" evidence="4">
    <location>
        <begin position="52"/>
        <end position="71"/>
    </location>
</feature>
<dbReference type="GO" id="GO:0000976">
    <property type="term" value="F:transcription cis-regulatory region binding"/>
    <property type="evidence" value="ECO:0007669"/>
    <property type="project" value="TreeGrafter"/>
</dbReference>
<reference evidence="8" key="1">
    <citation type="submission" date="2015-11" db="EMBL/GenBank/DDBJ databases">
        <authorList>
            <person name="Kumar R."/>
            <person name="Singh D."/>
            <person name="Swarnkar M.K."/>
            <person name="Singh A.K."/>
            <person name="Kumar S."/>
        </authorList>
    </citation>
    <scope>NUCLEOTIDE SEQUENCE [LARGE SCALE GENOMIC DNA]</scope>
    <source>
        <strain evidence="8">ERGS4:06</strain>
    </source>
</reference>
<evidence type="ECO:0000256" key="4">
    <source>
        <dbReference type="PROSITE-ProRule" id="PRU00335"/>
    </source>
</evidence>
<dbReference type="InterPro" id="IPR050109">
    <property type="entry name" value="HTH-type_TetR-like_transc_reg"/>
</dbReference>
<keyword evidence="1" id="KW-0805">Transcription regulation</keyword>
<evidence type="ECO:0000313" key="8">
    <source>
        <dbReference type="Proteomes" id="UP000059574"/>
    </source>
</evidence>
<evidence type="ECO:0000256" key="3">
    <source>
        <dbReference type="ARBA" id="ARBA00023163"/>
    </source>
</evidence>
<name>A0A0S2M1S7_9MICC</name>
<sequence>MSISATTPSQQPSSHPSQEPPSRRELNKVATREAIAAAALTFLRNQGLNSFTVDDVAAAAGVSRRTFFNYFSSVEAAVTSYTQRYLDTVIAEFIARPADESILQSAQAALSAVGDTSDLAILAETFSLTQDPHLGRFQLQAWDECTIKIVNVARERLPADTSELYILALVGAIVGSCRAAVQIWYQECGSDTSEPSLAKLRQHLDTTISLLRNGF</sequence>
<keyword evidence="2 4" id="KW-0238">DNA-binding</keyword>
<reference evidence="7 8" key="2">
    <citation type="journal article" date="2016" name="J. Biotechnol.">
        <title>Complete genome sequence of Arthrobacter alpinus ERGS4:06, a yellow pigmented bacterium tolerant to cold and radiations isolated from Sikkim Himalaya.</title>
        <authorList>
            <person name="Kumar R."/>
            <person name="Singh D."/>
            <person name="Swarnkar M.K."/>
            <person name="Singh A.K."/>
            <person name="Kumar S."/>
        </authorList>
    </citation>
    <scope>NUCLEOTIDE SEQUENCE [LARGE SCALE GENOMIC DNA]</scope>
    <source>
        <strain evidence="7 8">ERGS4:06</strain>
    </source>
</reference>
<accession>A0A0S2M1S7</accession>
<organism evidence="7 8">
    <name type="scientific">Arthrobacter alpinus</name>
    <dbReference type="NCBI Taxonomy" id="656366"/>
    <lineage>
        <taxon>Bacteria</taxon>
        <taxon>Bacillati</taxon>
        <taxon>Actinomycetota</taxon>
        <taxon>Actinomycetes</taxon>
        <taxon>Micrococcales</taxon>
        <taxon>Micrococcaceae</taxon>
        <taxon>Arthrobacter</taxon>
    </lineage>
</organism>
<dbReference type="Pfam" id="PF00440">
    <property type="entry name" value="TetR_N"/>
    <property type="match status" value="1"/>
</dbReference>
<feature type="compositionally biased region" description="Low complexity" evidence="5">
    <location>
        <begin position="8"/>
        <end position="17"/>
    </location>
</feature>
<dbReference type="AlphaFoldDB" id="A0A0S2M1S7"/>
<dbReference type="Gene3D" id="1.10.357.10">
    <property type="entry name" value="Tetracycline Repressor, domain 2"/>
    <property type="match status" value="1"/>
</dbReference>
<gene>
    <name evidence="7" type="ORF">AS189_16180</name>
</gene>
<dbReference type="PANTHER" id="PTHR30055">
    <property type="entry name" value="HTH-TYPE TRANSCRIPTIONAL REGULATOR RUTR"/>
    <property type="match status" value="1"/>
</dbReference>
<dbReference type="InterPro" id="IPR009057">
    <property type="entry name" value="Homeodomain-like_sf"/>
</dbReference>
<dbReference type="InterPro" id="IPR001647">
    <property type="entry name" value="HTH_TetR"/>
</dbReference>
<dbReference type="Proteomes" id="UP000059574">
    <property type="component" value="Chromosome"/>
</dbReference>
<dbReference type="Gene3D" id="1.10.10.60">
    <property type="entry name" value="Homeodomain-like"/>
    <property type="match status" value="1"/>
</dbReference>
<dbReference type="PROSITE" id="PS50977">
    <property type="entry name" value="HTH_TETR_2"/>
    <property type="match status" value="1"/>
</dbReference>
<evidence type="ECO:0000256" key="5">
    <source>
        <dbReference type="SAM" id="MobiDB-lite"/>
    </source>
</evidence>
<keyword evidence="3" id="KW-0804">Transcription</keyword>
<dbReference type="GO" id="GO:0003700">
    <property type="term" value="F:DNA-binding transcription factor activity"/>
    <property type="evidence" value="ECO:0007669"/>
    <property type="project" value="TreeGrafter"/>
</dbReference>
<evidence type="ECO:0000256" key="1">
    <source>
        <dbReference type="ARBA" id="ARBA00023015"/>
    </source>
</evidence>
<evidence type="ECO:0000259" key="6">
    <source>
        <dbReference type="PROSITE" id="PS50977"/>
    </source>
</evidence>
<proteinExistence type="predicted"/>
<dbReference type="SUPFAM" id="SSF46689">
    <property type="entry name" value="Homeodomain-like"/>
    <property type="match status" value="1"/>
</dbReference>
<dbReference type="RefSeq" id="WP_062291156.1">
    <property type="nucleotide sequence ID" value="NZ_CP013200.1"/>
</dbReference>
<dbReference type="PANTHER" id="PTHR30055:SF234">
    <property type="entry name" value="HTH-TYPE TRANSCRIPTIONAL REGULATOR BETI"/>
    <property type="match status" value="1"/>
</dbReference>
<evidence type="ECO:0000313" key="7">
    <source>
        <dbReference type="EMBL" id="ALO67733.1"/>
    </source>
</evidence>
<evidence type="ECO:0000256" key="2">
    <source>
        <dbReference type="ARBA" id="ARBA00023125"/>
    </source>
</evidence>